<feature type="compositionally biased region" description="Low complexity" evidence="1">
    <location>
        <begin position="30"/>
        <end position="45"/>
    </location>
</feature>
<feature type="compositionally biased region" description="Basic residues" evidence="1">
    <location>
        <begin position="97"/>
        <end position="108"/>
    </location>
</feature>
<gene>
    <name evidence="2" type="ORF">ANANG_G00265930</name>
</gene>
<feature type="region of interest" description="Disordered" evidence="1">
    <location>
        <begin position="287"/>
        <end position="316"/>
    </location>
</feature>
<comment type="caution">
    <text evidence="2">The sequence shown here is derived from an EMBL/GenBank/DDBJ whole genome shotgun (WGS) entry which is preliminary data.</text>
</comment>
<feature type="compositionally biased region" description="Basic and acidic residues" evidence="1">
    <location>
        <begin position="207"/>
        <end position="228"/>
    </location>
</feature>
<feature type="compositionally biased region" description="Basic residues" evidence="1">
    <location>
        <begin position="122"/>
        <end position="135"/>
    </location>
</feature>
<name>A0A9D3LR69_ANGAN</name>
<dbReference type="Proteomes" id="UP001044222">
    <property type="component" value="Chromosome 15"/>
</dbReference>
<feature type="region of interest" description="Disordered" evidence="1">
    <location>
        <begin position="1"/>
        <end position="58"/>
    </location>
</feature>
<evidence type="ECO:0000313" key="2">
    <source>
        <dbReference type="EMBL" id="KAG5834847.1"/>
    </source>
</evidence>
<keyword evidence="3" id="KW-1185">Reference proteome</keyword>
<feature type="region of interest" description="Disordered" evidence="1">
    <location>
        <begin position="197"/>
        <end position="237"/>
    </location>
</feature>
<protein>
    <submittedName>
        <fullName evidence="2">Uncharacterized protein</fullName>
    </submittedName>
</protein>
<feature type="compositionally biased region" description="Low complexity" evidence="1">
    <location>
        <begin position="300"/>
        <end position="316"/>
    </location>
</feature>
<dbReference type="AlphaFoldDB" id="A0A9D3LR69"/>
<evidence type="ECO:0000256" key="1">
    <source>
        <dbReference type="SAM" id="MobiDB-lite"/>
    </source>
</evidence>
<feature type="region of interest" description="Disordered" evidence="1">
    <location>
        <begin position="79"/>
        <end position="135"/>
    </location>
</feature>
<proteinExistence type="predicted"/>
<accession>A0A9D3LR69</accession>
<reference evidence="2" key="1">
    <citation type="submission" date="2021-01" db="EMBL/GenBank/DDBJ databases">
        <title>A chromosome-scale assembly of European eel, Anguilla anguilla.</title>
        <authorList>
            <person name="Henkel C."/>
            <person name="Jong-Raadsen S.A."/>
            <person name="Dufour S."/>
            <person name="Weltzien F.-A."/>
            <person name="Palstra A.P."/>
            <person name="Pelster B."/>
            <person name="Spaink H.P."/>
            <person name="Van Den Thillart G.E."/>
            <person name="Jansen H."/>
            <person name="Zahm M."/>
            <person name="Klopp C."/>
            <person name="Cedric C."/>
            <person name="Louis A."/>
            <person name="Berthelot C."/>
            <person name="Parey E."/>
            <person name="Roest Crollius H."/>
            <person name="Montfort J."/>
            <person name="Robinson-Rechavi M."/>
            <person name="Bucao C."/>
            <person name="Bouchez O."/>
            <person name="Gislard M."/>
            <person name="Lluch J."/>
            <person name="Milhes M."/>
            <person name="Lampietro C."/>
            <person name="Lopez Roques C."/>
            <person name="Donnadieu C."/>
            <person name="Braasch I."/>
            <person name="Desvignes T."/>
            <person name="Postlethwait J."/>
            <person name="Bobe J."/>
            <person name="Guiguen Y."/>
            <person name="Dirks R."/>
        </authorList>
    </citation>
    <scope>NUCLEOTIDE SEQUENCE</scope>
    <source>
        <strain evidence="2">Tag_6206</strain>
        <tissue evidence="2">Liver</tissue>
    </source>
</reference>
<sequence length="360" mass="39160">MEYNQPAGDGTGHHRVHLHHAGQPAGNGGHLHQPALPLPHLLPDGEPGGGGLLRGPGLLLPDVQHGPQHAQAVGEHLAPAAGPHRHQPDRLGGQPAGHRHRAPHHRLPHAAAHAHEQPARGGGHRHHLDHVHRHGCHPQRGLELHLRHPDLLQHGAHLQPLLPGLLGHLQPGHLCGHGGSLRAHIRLRAPEDHEDVPAQLWPAPKPGHHDEPPEDRGDRSRSFHHLLDPRAGSATAGRVLRRLQRAGLREVLPPPGRVQLGHEPHHLLVPGQGDERHLQADPVLPAAGERQRRGGGGLGPLRLLQQPHRPQPAAQQRPFRGVKGFPFSMFFFLFCFLLNTQMVCEKCVPALLGSKKRGIS</sequence>
<evidence type="ECO:0000313" key="3">
    <source>
        <dbReference type="Proteomes" id="UP001044222"/>
    </source>
</evidence>
<organism evidence="2 3">
    <name type="scientific">Anguilla anguilla</name>
    <name type="common">European freshwater eel</name>
    <name type="synonym">Muraena anguilla</name>
    <dbReference type="NCBI Taxonomy" id="7936"/>
    <lineage>
        <taxon>Eukaryota</taxon>
        <taxon>Metazoa</taxon>
        <taxon>Chordata</taxon>
        <taxon>Craniata</taxon>
        <taxon>Vertebrata</taxon>
        <taxon>Euteleostomi</taxon>
        <taxon>Actinopterygii</taxon>
        <taxon>Neopterygii</taxon>
        <taxon>Teleostei</taxon>
        <taxon>Anguilliformes</taxon>
        <taxon>Anguillidae</taxon>
        <taxon>Anguilla</taxon>
    </lineage>
</organism>
<dbReference type="EMBL" id="JAFIRN010000015">
    <property type="protein sequence ID" value="KAG5834847.1"/>
    <property type="molecule type" value="Genomic_DNA"/>
</dbReference>